<feature type="transmembrane region" description="Helical" evidence="5">
    <location>
        <begin position="132"/>
        <end position="155"/>
    </location>
</feature>
<dbReference type="InterPro" id="IPR000515">
    <property type="entry name" value="MetI-like"/>
</dbReference>
<reference evidence="7 8" key="1">
    <citation type="submission" date="2017-06" db="EMBL/GenBank/DDBJ databases">
        <authorList>
            <person name="Kim H.J."/>
            <person name="Triplett B.A."/>
        </authorList>
    </citation>
    <scope>NUCLEOTIDE SEQUENCE [LARGE SCALE GENOMIC DNA]</scope>
    <source>
        <strain evidence="7 8">DSM 14713</strain>
    </source>
</reference>
<dbReference type="PANTHER" id="PTHR42729:SF1">
    <property type="entry name" value="OLIGO_DIPEPTIDE TRANSPORT, PERMEASE PROTEIN (DPPC-2)"/>
    <property type="match status" value="1"/>
</dbReference>
<keyword evidence="5" id="KW-0813">Transport</keyword>
<evidence type="ECO:0000256" key="3">
    <source>
        <dbReference type="ARBA" id="ARBA00022989"/>
    </source>
</evidence>
<proteinExistence type="inferred from homology"/>
<evidence type="ECO:0000259" key="6">
    <source>
        <dbReference type="PROSITE" id="PS50928"/>
    </source>
</evidence>
<dbReference type="GO" id="GO:0055085">
    <property type="term" value="P:transmembrane transport"/>
    <property type="evidence" value="ECO:0007669"/>
    <property type="project" value="InterPro"/>
</dbReference>
<dbReference type="Proteomes" id="UP000217289">
    <property type="component" value="Chromosome"/>
</dbReference>
<evidence type="ECO:0000256" key="5">
    <source>
        <dbReference type="RuleBase" id="RU363032"/>
    </source>
</evidence>
<dbReference type="AlphaFoldDB" id="A0A250IJD2"/>
<feature type="transmembrane region" description="Helical" evidence="5">
    <location>
        <begin position="266"/>
        <end position="291"/>
    </location>
</feature>
<dbReference type="InterPro" id="IPR035906">
    <property type="entry name" value="MetI-like_sf"/>
</dbReference>
<dbReference type="CDD" id="cd06261">
    <property type="entry name" value="TM_PBP2"/>
    <property type="match status" value="1"/>
</dbReference>
<keyword evidence="2 5" id="KW-0812">Transmembrane</keyword>
<evidence type="ECO:0000256" key="1">
    <source>
        <dbReference type="ARBA" id="ARBA00004651"/>
    </source>
</evidence>
<dbReference type="Pfam" id="PF00528">
    <property type="entry name" value="BPD_transp_1"/>
    <property type="match status" value="1"/>
</dbReference>
<comment type="similarity">
    <text evidence="5">Belongs to the binding-protein-dependent transport system permease family.</text>
</comment>
<protein>
    <submittedName>
        <fullName evidence="7">(GlcNAc)2 ABC transporter permease</fullName>
    </submittedName>
</protein>
<evidence type="ECO:0000256" key="4">
    <source>
        <dbReference type="ARBA" id="ARBA00023136"/>
    </source>
</evidence>
<gene>
    <name evidence="7" type="ORF">MEBOL_005401</name>
</gene>
<feature type="transmembrane region" description="Helical" evidence="5">
    <location>
        <begin position="161"/>
        <end position="179"/>
    </location>
</feature>
<keyword evidence="8" id="KW-1185">Reference proteome</keyword>
<feature type="transmembrane region" description="Helical" evidence="5">
    <location>
        <begin position="105"/>
        <end position="125"/>
    </location>
</feature>
<accession>A0A250IJD2</accession>
<evidence type="ECO:0000313" key="8">
    <source>
        <dbReference type="Proteomes" id="UP000217289"/>
    </source>
</evidence>
<dbReference type="Pfam" id="PF12911">
    <property type="entry name" value="OppC_N"/>
    <property type="match status" value="1"/>
</dbReference>
<dbReference type="PROSITE" id="PS50928">
    <property type="entry name" value="ABC_TM1"/>
    <property type="match status" value="1"/>
</dbReference>
<dbReference type="OrthoDB" id="9783218at2"/>
<feature type="transmembrane region" description="Helical" evidence="5">
    <location>
        <begin position="39"/>
        <end position="59"/>
    </location>
</feature>
<sequence>MQAANQGVSVQPGEGAVAVKAARRPRSGFFWQLISNRKAAVGVGLVTFFLLLAIFGPFLTEDPSAFVSAPHQPPSSEYLLGTTGQGQDVLAQTIAGARTSLTVGFLAGLAVMVIGAIIGMASGFLGGWVDSVLSLFTNVFLIIPGLPMAVVIAAYLRPGPVTIGIVLVITGWAWNARVLRSQVLSLREKDFVSAAIVSGEGRMRIIFREILPNMTSLLMSGFISATVYAIGAQVGLEFLGIGDVGVVTWGTNLYWASNNAALLTGAWWTVVPTGLCVALVGFALVLVNFGIDEITNPRLRSDRSWTRMLKSHKLKEGLTTPVVRRLGQ</sequence>
<comment type="subcellular location">
    <subcellularLocation>
        <location evidence="1 5">Cell membrane</location>
        <topology evidence="1 5">Multi-pass membrane protein</topology>
    </subcellularLocation>
</comment>
<dbReference type="InterPro" id="IPR025966">
    <property type="entry name" value="OppC_N"/>
</dbReference>
<evidence type="ECO:0000313" key="7">
    <source>
        <dbReference type="EMBL" id="ATB31929.1"/>
    </source>
</evidence>
<dbReference type="SUPFAM" id="SSF161098">
    <property type="entry name" value="MetI-like"/>
    <property type="match status" value="1"/>
</dbReference>
<dbReference type="Gene3D" id="1.10.3720.10">
    <property type="entry name" value="MetI-like"/>
    <property type="match status" value="1"/>
</dbReference>
<dbReference type="PANTHER" id="PTHR42729">
    <property type="entry name" value="OLIGO/DIPEPTIDE TRANSPORT, PERMEASE PROTEIN (DPPC-2)"/>
    <property type="match status" value="1"/>
</dbReference>
<dbReference type="EMBL" id="CP022163">
    <property type="protein sequence ID" value="ATB31929.1"/>
    <property type="molecule type" value="Genomic_DNA"/>
</dbReference>
<keyword evidence="3 5" id="KW-1133">Transmembrane helix</keyword>
<feature type="transmembrane region" description="Helical" evidence="5">
    <location>
        <begin position="210"/>
        <end position="230"/>
    </location>
</feature>
<dbReference type="KEGG" id="mbd:MEBOL_005401"/>
<organism evidence="7 8">
    <name type="scientific">Melittangium boletus DSM 14713</name>
    <dbReference type="NCBI Taxonomy" id="1294270"/>
    <lineage>
        <taxon>Bacteria</taxon>
        <taxon>Pseudomonadati</taxon>
        <taxon>Myxococcota</taxon>
        <taxon>Myxococcia</taxon>
        <taxon>Myxococcales</taxon>
        <taxon>Cystobacterineae</taxon>
        <taxon>Archangiaceae</taxon>
        <taxon>Melittangium</taxon>
    </lineage>
</organism>
<feature type="domain" description="ABC transmembrane type-1" evidence="6">
    <location>
        <begin position="97"/>
        <end position="288"/>
    </location>
</feature>
<dbReference type="GO" id="GO:0005886">
    <property type="term" value="C:plasma membrane"/>
    <property type="evidence" value="ECO:0007669"/>
    <property type="project" value="UniProtKB-SubCell"/>
</dbReference>
<evidence type="ECO:0000256" key="2">
    <source>
        <dbReference type="ARBA" id="ARBA00022692"/>
    </source>
</evidence>
<name>A0A250IJD2_9BACT</name>
<keyword evidence="4 5" id="KW-0472">Membrane</keyword>